<gene>
    <name evidence="3" type="ORF">KTH89_18705</name>
</gene>
<dbReference type="Proteomes" id="UP000712157">
    <property type="component" value="Unassembled WGS sequence"/>
</dbReference>
<feature type="region of interest" description="Disordered" evidence="1">
    <location>
        <begin position="1"/>
        <end position="21"/>
    </location>
</feature>
<evidence type="ECO:0000313" key="3">
    <source>
        <dbReference type="EMBL" id="MBU9738576.1"/>
    </source>
</evidence>
<feature type="compositionally biased region" description="Basic and acidic residues" evidence="1">
    <location>
        <begin position="1"/>
        <end position="12"/>
    </location>
</feature>
<name>A0A949K6L1_9FIRM</name>
<evidence type="ECO:0000259" key="2">
    <source>
        <dbReference type="Pfam" id="PF04151"/>
    </source>
</evidence>
<protein>
    <submittedName>
        <fullName evidence="3">PPC domain-containing protein</fullName>
    </submittedName>
</protein>
<keyword evidence="4" id="KW-1185">Reference proteome</keyword>
<organism evidence="3 4">
    <name type="scientific">Diplocloster agilis</name>
    <dbReference type="NCBI Taxonomy" id="2850323"/>
    <lineage>
        <taxon>Bacteria</taxon>
        <taxon>Bacillati</taxon>
        <taxon>Bacillota</taxon>
        <taxon>Clostridia</taxon>
        <taxon>Lachnospirales</taxon>
        <taxon>Lachnospiraceae</taxon>
        <taxon>Diplocloster</taxon>
    </lineage>
</organism>
<dbReference type="Pfam" id="PF04151">
    <property type="entry name" value="PPC"/>
    <property type="match status" value="1"/>
</dbReference>
<sequence length="108" mass="12016">MEKTAEETHPYTEGKGSSCHAKLDQEGEQRYYFKMQDQDIFVIDLSEVQGNVDIHIYDEEEESLYTAENMSAGSTDENTKKIPVDKSGTYTVDLSVVKSGGAISIAIE</sequence>
<dbReference type="Gene3D" id="2.60.120.380">
    <property type="match status" value="1"/>
</dbReference>
<comment type="caution">
    <text evidence="3">The sequence shown here is derived from an EMBL/GenBank/DDBJ whole genome shotgun (WGS) entry which is preliminary data.</text>
</comment>
<accession>A0A949K6L1</accession>
<reference evidence="3" key="1">
    <citation type="submission" date="2021-06" db="EMBL/GenBank/DDBJ databases">
        <title>Description of novel taxa of the family Lachnospiraceae.</title>
        <authorList>
            <person name="Chaplin A.V."/>
            <person name="Sokolova S.R."/>
            <person name="Pikina A.P."/>
            <person name="Korzhanova M."/>
            <person name="Belova V."/>
            <person name="Korostin D."/>
            <person name="Efimov B.A."/>
        </authorList>
    </citation>
    <scope>NUCLEOTIDE SEQUENCE</scope>
    <source>
        <strain evidence="3">ASD5720</strain>
    </source>
</reference>
<dbReference type="AlphaFoldDB" id="A0A949K6L1"/>
<dbReference type="RefSeq" id="WP_158343092.1">
    <property type="nucleotide sequence ID" value="NZ_JAHQCW010000037.1"/>
</dbReference>
<feature type="domain" description="Peptidase C-terminal archaeal/bacterial" evidence="2">
    <location>
        <begin position="29"/>
        <end position="92"/>
    </location>
</feature>
<dbReference type="InterPro" id="IPR007280">
    <property type="entry name" value="Peptidase_C_arc/bac"/>
</dbReference>
<evidence type="ECO:0000256" key="1">
    <source>
        <dbReference type="SAM" id="MobiDB-lite"/>
    </source>
</evidence>
<dbReference type="EMBL" id="JAHQCW010000037">
    <property type="protein sequence ID" value="MBU9738576.1"/>
    <property type="molecule type" value="Genomic_DNA"/>
</dbReference>
<evidence type="ECO:0000313" key="4">
    <source>
        <dbReference type="Proteomes" id="UP000712157"/>
    </source>
</evidence>
<proteinExistence type="predicted"/>